<proteinExistence type="predicted"/>
<feature type="transmembrane region" description="Helical" evidence="7">
    <location>
        <begin position="448"/>
        <end position="469"/>
    </location>
</feature>
<evidence type="ECO:0000256" key="6">
    <source>
        <dbReference type="ARBA" id="ARBA00023136"/>
    </source>
</evidence>
<dbReference type="Pfam" id="PF07238">
    <property type="entry name" value="PilZ"/>
    <property type="match status" value="1"/>
</dbReference>
<dbReference type="GO" id="GO:0016757">
    <property type="term" value="F:glycosyltransferase activity"/>
    <property type="evidence" value="ECO:0007669"/>
    <property type="project" value="UniProtKB-KW"/>
</dbReference>
<dbReference type="AlphaFoldDB" id="A0A6J6T6V5"/>
<evidence type="ECO:0000313" key="15">
    <source>
        <dbReference type="EMBL" id="CAB4979539.1"/>
    </source>
</evidence>
<dbReference type="GO" id="GO:0035438">
    <property type="term" value="F:cyclic-di-GMP binding"/>
    <property type="evidence" value="ECO:0007669"/>
    <property type="project" value="InterPro"/>
</dbReference>
<dbReference type="EMBL" id="CAFBIY010000014">
    <property type="protein sequence ID" value="CAB4847156.1"/>
    <property type="molecule type" value="Genomic_DNA"/>
</dbReference>
<feature type="transmembrane region" description="Helical" evidence="7">
    <location>
        <begin position="37"/>
        <end position="62"/>
    </location>
</feature>
<dbReference type="Pfam" id="PF13632">
    <property type="entry name" value="Glyco_trans_2_3"/>
    <property type="match status" value="1"/>
</dbReference>
<feature type="transmembrane region" description="Helical" evidence="7">
    <location>
        <begin position="352"/>
        <end position="373"/>
    </location>
</feature>
<evidence type="ECO:0000259" key="8">
    <source>
        <dbReference type="Pfam" id="PF07238"/>
    </source>
</evidence>
<evidence type="ECO:0000313" key="14">
    <source>
        <dbReference type="EMBL" id="CAB4955289.1"/>
    </source>
</evidence>
<comment type="subcellular location">
    <subcellularLocation>
        <location evidence="1">Membrane</location>
        <topology evidence="1">Multi-pass membrane protein</topology>
    </subcellularLocation>
</comment>
<keyword evidence="2" id="KW-0328">Glycosyltransferase</keyword>
<evidence type="ECO:0000256" key="5">
    <source>
        <dbReference type="ARBA" id="ARBA00022989"/>
    </source>
</evidence>
<sequence length="837" mass="87707">MNRRQERAARVLTAVGLASSVAYVVWRFATTLSGTRLWFSVPVLGLECVGFAGAGLLAWALWPSLRRDSVPALPCSMDVVVRVDDQVLHEVRATLVALRSVRSVAGVIVVDLATRPEIAGLATEFGAKYAATATNDRNGLAVMASMVTTSEFALLDGGDIPTRDFVERLAAHMADSRVAAVQGMGTSFAGDSAEHGPDHHHELGFEREALNPALGRRGCAVWTGSGSVARTEPVRSGAPEHGSALEAHWHVTAEMLTAGWKIVAPSGSPVVAHRAVQSETIVFLDRAERARAARWLLTSPGGVLRASTLTLRQRLAMLAWCVRPLSALRRTMFVVVVVCSLLAGVVPFHASGLALVLTAVPAYLYTSFGLSLLSDWKLRPGDRSRWSLHSLGPVWASLRSRAHALSPDAQYGGGLTFAVVALSGVLVIRGVSDRWTHSLGGLPQPALMGLMLACLWTLALSLDVLRVLARRTQQRRTARVVSALSAVLDDRGVSVVDLTPLGAGLTNHHTVEVGARMMLESSVPTATGVTDIHVDCVVRNTRPTEDGGWRIGVEFTGMNAAASNALVEFCSIEPIWERLGVLTGRVADDSRHVIYVDEAMSAPMGSGRLAVRVIALLALVGAVASTASTANASPALAHMIRGVVMSIDGTDTATADSANTAVVVGVCSLDPGADGVWGTSDDTYSDPVAVQSAADGSYELALAGQACWAEAVPPAGYQSTAPADVTTGLQPLDVSGAPILRTSFVQRDGVVAHNASSGTTEQVTTPAAAVAEVRSIVTALSADGPGARTPLPTPRVDQLAAEHESRSTLSVLVLMLAGLMAASILLGSARPRTAAAR</sequence>
<feature type="transmembrane region" description="Helical" evidence="7">
    <location>
        <begin position="609"/>
        <end position="627"/>
    </location>
</feature>
<dbReference type="GO" id="GO:0016020">
    <property type="term" value="C:membrane"/>
    <property type="evidence" value="ECO:0007669"/>
    <property type="project" value="UniProtKB-SubCell"/>
</dbReference>
<keyword evidence="3" id="KW-0808">Transferase</keyword>
<keyword evidence="6 7" id="KW-0472">Membrane</keyword>
<dbReference type="SUPFAM" id="SSF53448">
    <property type="entry name" value="Nucleotide-diphospho-sugar transferases"/>
    <property type="match status" value="1"/>
</dbReference>
<reference evidence="11" key="1">
    <citation type="submission" date="2020-05" db="EMBL/GenBank/DDBJ databases">
        <authorList>
            <person name="Chiriac C."/>
            <person name="Salcher M."/>
            <person name="Ghai R."/>
            <person name="Kavagutti S V."/>
        </authorList>
    </citation>
    <scope>NUCLEOTIDE SEQUENCE</scope>
</reference>
<evidence type="ECO:0000313" key="13">
    <source>
        <dbReference type="EMBL" id="CAB4847156.1"/>
    </source>
</evidence>
<dbReference type="EMBL" id="CAFAAV010000015">
    <property type="protein sequence ID" value="CAB4804680.1"/>
    <property type="molecule type" value="Genomic_DNA"/>
</dbReference>
<keyword evidence="4 7" id="KW-0812">Transmembrane</keyword>
<protein>
    <submittedName>
        <fullName evidence="11">Unannotated protein</fullName>
    </submittedName>
</protein>
<evidence type="ECO:0000256" key="3">
    <source>
        <dbReference type="ARBA" id="ARBA00022679"/>
    </source>
</evidence>
<name>A0A6J6T6V5_9ZZZZ</name>
<dbReference type="SUPFAM" id="SSF141371">
    <property type="entry name" value="PilZ domain-like"/>
    <property type="match status" value="1"/>
</dbReference>
<evidence type="ECO:0000256" key="1">
    <source>
        <dbReference type="ARBA" id="ARBA00004141"/>
    </source>
</evidence>
<gene>
    <name evidence="11" type="ORF">UFOPK2656_03003</name>
    <name evidence="12" type="ORF">UFOPK3099_00337</name>
    <name evidence="13" type="ORF">UFOPK3267_00422</name>
    <name evidence="14" type="ORF">UFOPK3651_03130</name>
    <name evidence="15" type="ORF">UFOPK3931_00713</name>
    <name evidence="10" type="ORF">UFOPK4189_02799</name>
</gene>
<evidence type="ECO:0000256" key="2">
    <source>
        <dbReference type="ARBA" id="ARBA00022676"/>
    </source>
</evidence>
<dbReference type="PANTHER" id="PTHR43867">
    <property type="entry name" value="CELLULOSE SYNTHASE CATALYTIC SUBUNIT A [UDP-FORMING]"/>
    <property type="match status" value="1"/>
</dbReference>
<evidence type="ECO:0000313" key="11">
    <source>
        <dbReference type="EMBL" id="CAB4742557.1"/>
    </source>
</evidence>
<organism evidence="11">
    <name type="scientific">freshwater metagenome</name>
    <dbReference type="NCBI Taxonomy" id="449393"/>
    <lineage>
        <taxon>unclassified sequences</taxon>
        <taxon>metagenomes</taxon>
        <taxon>ecological metagenomes</taxon>
    </lineage>
</organism>
<evidence type="ECO:0000313" key="12">
    <source>
        <dbReference type="EMBL" id="CAB4804680.1"/>
    </source>
</evidence>
<dbReference type="EMBL" id="CAEZYF010000027">
    <property type="protein sequence ID" value="CAB4742557.1"/>
    <property type="molecule type" value="Genomic_DNA"/>
</dbReference>
<feature type="transmembrane region" description="Helical" evidence="7">
    <location>
        <begin position="809"/>
        <end position="829"/>
    </location>
</feature>
<dbReference type="InterPro" id="IPR029044">
    <property type="entry name" value="Nucleotide-diphossugar_trans"/>
</dbReference>
<feature type="transmembrane region" description="Helical" evidence="7">
    <location>
        <begin position="409"/>
        <end position="428"/>
    </location>
</feature>
<feature type="transmembrane region" description="Helical" evidence="7">
    <location>
        <begin position="327"/>
        <end position="346"/>
    </location>
</feature>
<evidence type="ECO:0000256" key="4">
    <source>
        <dbReference type="ARBA" id="ARBA00022692"/>
    </source>
</evidence>
<feature type="domain" description="Glycosyltransferase 2-like" evidence="9">
    <location>
        <begin position="153"/>
        <end position="344"/>
    </location>
</feature>
<dbReference type="InterPro" id="IPR050321">
    <property type="entry name" value="Glycosyltr_2/OpgH_subfam"/>
</dbReference>
<evidence type="ECO:0000256" key="7">
    <source>
        <dbReference type="SAM" id="Phobius"/>
    </source>
</evidence>
<dbReference type="EMBL" id="CAFBMT010000030">
    <property type="protein sequence ID" value="CAB4955289.1"/>
    <property type="molecule type" value="Genomic_DNA"/>
</dbReference>
<keyword evidence="5 7" id="KW-1133">Transmembrane helix</keyword>
<evidence type="ECO:0000313" key="10">
    <source>
        <dbReference type="EMBL" id="CAB4365040.1"/>
    </source>
</evidence>
<dbReference type="PANTHER" id="PTHR43867:SF2">
    <property type="entry name" value="CELLULOSE SYNTHASE CATALYTIC SUBUNIT A [UDP-FORMING]"/>
    <property type="match status" value="1"/>
</dbReference>
<dbReference type="EMBL" id="CAFBOL010000012">
    <property type="protein sequence ID" value="CAB4979539.1"/>
    <property type="molecule type" value="Genomic_DNA"/>
</dbReference>
<evidence type="ECO:0000259" key="9">
    <source>
        <dbReference type="Pfam" id="PF13632"/>
    </source>
</evidence>
<accession>A0A6J6T6V5</accession>
<dbReference type="InterPro" id="IPR001173">
    <property type="entry name" value="Glyco_trans_2-like"/>
</dbReference>
<dbReference type="InterPro" id="IPR009875">
    <property type="entry name" value="PilZ_domain"/>
</dbReference>
<dbReference type="EMBL" id="CAESGF010000023">
    <property type="protein sequence ID" value="CAB4365040.1"/>
    <property type="molecule type" value="Genomic_DNA"/>
</dbReference>
<dbReference type="Gene3D" id="2.40.10.220">
    <property type="entry name" value="predicted glycosyltransferase like domains"/>
    <property type="match status" value="1"/>
</dbReference>
<dbReference type="Gene3D" id="3.90.550.10">
    <property type="entry name" value="Spore Coat Polysaccharide Biosynthesis Protein SpsA, Chain A"/>
    <property type="match status" value="1"/>
</dbReference>
<feature type="domain" description="PilZ" evidence="8">
    <location>
        <begin position="473"/>
        <end position="570"/>
    </location>
</feature>